<protein>
    <submittedName>
        <fullName evidence="2">Uncharacterized protein</fullName>
    </submittedName>
</protein>
<dbReference type="Proteomes" id="UP001174909">
    <property type="component" value="Unassembled WGS sequence"/>
</dbReference>
<evidence type="ECO:0000313" key="2">
    <source>
        <dbReference type="EMBL" id="CAI8025471.1"/>
    </source>
</evidence>
<proteinExistence type="predicted"/>
<sequence length="83" mass="9700">MSSYTVATWSLSVENTSILLLFYPLFFRLLGLCSLSESPFAIRLWRVMPIQLLDSVQNPFRDNCRFFAGLYFLYRVLIPLLDV</sequence>
<keyword evidence="1" id="KW-1133">Transmembrane helix</keyword>
<gene>
    <name evidence="2" type="ORF">GBAR_LOCUS14717</name>
</gene>
<name>A0AA35SB73_GEOBA</name>
<keyword evidence="1" id="KW-0812">Transmembrane</keyword>
<evidence type="ECO:0000313" key="3">
    <source>
        <dbReference type="Proteomes" id="UP001174909"/>
    </source>
</evidence>
<feature type="transmembrane region" description="Helical" evidence="1">
    <location>
        <begin position="20"/>
        <end position="42"/>
    </location>
</feature>
<accession>A0AA35SB73</accession>
<keyword evidence="1" id="KW-0472">Membrane</keyword>
<comment type="caution">
    <text evidence="2">The sequence shown here is derived from an EMBL/GenBank/DDBJ whole genome shotgun (WGS) entry which is preliminary data.</text>
</comment>
<evidence type="ECO:0000256" key="1">
    <source>
        <dbReference type="SAM" id="Phobius"/>
    </source>
</evidence>
<organism evidence="2 3">
    <name type="scientific">Geodia barretti</name>
    <name type="common">Barrett's horny sponge</name>
    <dbReference type="NCBI Taxonomy" id="519541"/>
    <lineage>
        <taxon>Eukaryota</taxon>
        <taxon>Metazoa</taxon>
        <taxon>Porifera</taxon>
        <taxon>Demospongiae</taxon>
        <taxon>Heteroscleromorpha</taxon>
        <taxon>Tetractinellida</taxon>
        <taxon>Astrophorina</taxon>
        <taxon>Geodiidae</taxon>
        <taxon>Geodia</taxon>
    </lineage>
</organism>
<keyword evidence="3" id="KW-1185">Reference proteome</keyword>
<reference evidence="2" key="1">
    <citation type="submission" date="2023-03" db="EMBL/GenBank/DDBJ databases">
        <authorList>
            <person name="Steffen K."/>
            <person name="Cardenas P."/>
        </authorList>
    </citation>
    <scope>NUCLEOTIDE SEQUENCE</scope>
</reference>
<dbReference type="EMBL" id="CASHTH010002152">
    <property type="protein sequence ID" value="CAI8025471.1"/>
    <property type="molecule type" value="Genomic_DNA"/>
</dbReference>
<dbReference type="AlphaFoldDB" id="A0AA35SB73"/>
<feature type="non-terminal residue" evidence="2">
    <location>
        <position position="83"/>
    </location>
</feature>